<evidence type="ECO:0000256" key="1">
    <source>
        <dbReference type="SAM" id="MobiDB-lite"/>
    </source>
</evidence>
<comment type="caution">
    <text evidence="2">The sequence shown here is derived from an EMBL/GenBank/DDBJ whole genome shotgun (WGS) entry which is preliminary data.</text>
</comment>
<accession>A0A9N9APT0</accession>
<organism evidence="2 3">
    <name type="scientific">Ambispora leptoticha</name>
    <dbReference type="NCBI Taxonomy" id="144679"/>
    <lineage>
        <taxon>Eukaryota</taxon>
        <taxon>Fungi</taxon>
        <taxon>Fungi incertae sedis</taxon>
        <taxon>Mucoromycota</taxon>
        <taxon>Glomeromycotina</taxon>
        <taxon>Glomeromycetes</taxon>
        <taxon>Archaeosporales</taxon>
        <taxon>Ambisporaceae</taxon>
        <taxon>Ambispora</taxon>
    </lineage>
</organism>
<dbReference type="EMBL" id="CAJVPS010001400">
    <property type="protein sequence ID" value="CAG8536585.1"/>
    <property type="molecule type" value="Genomic_DNA"/>
</dbReference>
<protein>
    <submittedName>
        <fullName evidence="2">11648_t:CDS:1</fullName>
    </submittedName>
</protein>
<dbReference type="AlphaFoldDB" id="A0A9N9APT0"/>
<dbReference type="Proteomes" id="UP000789508">
    <property type="component" value="Unassembled WGS sequence"/>
</dbReference>
<feature type="region of interest" description="Disordered" evidence="1">
    <location>
        <begin position="39"/>
        <end position="77"/>
    </location>
</feature>
<proteinExistence type="predicted"/>
<evidence type="ECO:0000313" key="2">
    <source>
        <dbReference type="EMBL" id="CAG8536585.1"/>
    </source>
</evidence>
<name>A0A9N9APT0_9GLOM</name>
<sequence length="115" mass="12786">MTDNNVNQQNLDNTSNNTNNNIISTDKTLQYEQNLMILPKQAEANAPEDNSKNVDDDNPPLAPNNWTSGTRSTYKSKRPGYYPDQGIPGCINWCFGCCIGTCANFCCAFLCCSQY</sequence>
<keyword evidence="3" id="KW-1185">Reference proteome</keyword>
<gene>
    <name evidence="2" type="ORF">ALEPTO_LOCUS5200</name>
</gene>
<reference evidence="2" key="1">
    <citation type="submission" date="2021-06" db="EMBL/GenBank/DDBJ databases">
        <authorList>
            <person name="Kallberg Y."/>
            <person name="Tangrot J."/>
            <person name="Rosling A."/>
        </authorList>
    </citation>
    <scope>NUCLEOTIDE SEQUENCE</scope>
    <source>
        <strain evidence="2">FL130A</strain>
    </source>
</reference>
<evidence type="ECO:0000313" key="3">
    <source>
        <dbReference type="Proteomes" id="UP000789508"/>
    </source>
</evidence>
<feature type="region of interest" description="Disordered" evidence="1">
    <location>
        <begin position="1"/>
        <end position="23"/>
    </location>
</feature>
<feature type="compositionally biased region" description="Polar residues" evidence="1">
    <location>
        <begin position="64"/>
        <end position="73"/>
    </location>
</feature>